<evidence type="ECO:0000313" key="3">
    <source>
        <dbReference type="EMBL" id="RWA07968.1"/>
    </source>
</evidence>
<evidence type="ECO:0000256" key="2">
    <source>
        <dbReference type="SAM" id="Phobius"/>
    </source>
</evidence>
<evidence type="ECO:0008006" key="5">
    <source>
        <dbReference type="Google" id="ProtNLM"/>
    </source>
</evidence>
<keyword evidence="2" id="KW-1133">Transmembrane helix</keyword>
<keyword evidence="2" id="KW-0812">Transmembrane</keyword>
<dbReference type="Proteomes" id="UP000286045">
    <property type="component" value="Unassembled WGS sequence"/>
</dbReference>
<feature type="region of interest" description="Disordered" evidence="1">
    <location>
        <begin position="321"/>
        <end position="375"/>
    </location>
</feature>
<feature type="compositionally biased region" description="Basic and acidic residues" evidence="1">
    <location>
        <begin position="343"/>
        <end position="354"/>
    </location>
</feature>
<accession>A0A439D0P4</accession>
<dbReference type="AlphaFoldDB" id="A0A439D0P4"/>
<organism evidence="3 4">
    <name type="scientific">Xylaria grammica</name>
    <dbReference type="NCBI Taxonomy" id="363999"/>
    <lineage>
        <taxon>Eukaryota</taxon>
        <taxon>Fungi</taxon>
        <taxon>Dikarya</taxon>
        <taxon>Ascomycota</taxon>
        <taxon>Pezizomycotina</taxon>
        <taxon>Sordariomycetes</taxon>
        <taxon>Xylariomycetidae</taxon>
        <taxon>Xylariales</taxon>
        <taxon>Xylariaceae</taxon>
        <taxon>Xylaria</taxon>
    </lineage>
</organism>
<protein>
    <recommendedName>
        <fullName evidence="5">Receptor L-domain domain-containing protein</fullName>
    </recommendedName>
</protein>
<name>A0A439D0P4_9PEZI</name>
<evidence type="ECO:0000313" key="4">
    <source>
        <dbReference type="Proteomes" id="UP000286045"/>
    </source>
</evidence>
<keyword evidence="2" id="KW-0472">Membrane</keyword>
<keyword evidence="4" id="KW-1185">Reference proteome</keyword>
<proteinExistence type="predicted"/>
<feature type="transmembrane region" description="Helical" evidence="2">
    <location>
        <begin position="288"/>
        <end position="312"/>
    </location>
</feature>
<dbReference type="EMBL" id="RYZI01000226">
    <property type="protein sequence ID" value="RWA07968.1"/>
    <property type="molecule type" value="Genomic_DNA"/>
</dbReference>
<comment type="caution">
    <text evidence="3">The sequence shown here is derived from an EMBL/GenBank/DDBJ whole genome shotgun (WGS) entry which is preliminary data.</text>
</comment>
<evidence type="ECO:0000256" key="1">
    <source>
        <dbReference type="SAM" id="MobiDB-lite"/>
    </source>
</evidence>
<reference evidence="3 4" key="1">
    <citation type="submission" date="2018-12" db="EMBL/GenBank/DDBJ databases">
        <title>Draft genome sequence of Xylaria grammica IHI A82.</title>
        <authorList>
            <person name="Buettner E."/>
            <person name="Kellner H."/>
        </authorList>
    </citation>
    <scope>NUCLEOTIDE SEQUENCE [LARGE SCALE GENOMIC DNA]</scope>
    <source>
        <strain evidence="3 4">IHI A82</strain>
    </source>
</reference>
<gene>
    <name evidence="3" type="ORF">EKO27_g7135</name>
</gene>
<sequence length="375" mass="40835">MYAGCTTEPNIDITSQADIENEDFSRDVCFYTVVIRNATGSLIFRNATVISSLIVLDNPYIEELNFPELLNIHYLSSQNLIAISGVTTIRTLEMSTMVFDFPSLTWVEHLTISSISYGGLRNESLPRITSVGNRTVEDGLGLAHVDSVPIHLDTINGSLVLKALNYVKGLHGLENSLDLTGTSIIGQNADIESNTNVQIGLGGLVTIGGNFFFVNNTNCPLDIEHLSSVGDLIMNDNINTTLPFLPNLKVAKNIHLRGYIDPTAVPVTTASPLPSSGSNALERLSDGAWAGIGVGIGTIVLGSIITVVWLFLHYRRQQDRTAENESLGSQQKEEVQPPTLSGKTDDGSSEEARVRSSCAQEGRMKKRKGEKETWW</sequence>